<keyword evidence="11" id="KW-1133">Transmembrane helix</keyword>
<dbReference type="RefSeq" id="WP_163816203.1">
    <property type="nucleotide sequence ID" value="NZ_JAAGOB010000002.1"/>
</dbReference>
<dbReference type="InterPro" id="IPR036890">
    <property type="entry name" value="HATPase_C_sf"/>
</dbReference>
<dbReference type="InterPro" id="IPR050482">
    <property type="entry name" value="Sensor_HK_TwoCompSys"/>
</dbReference>
<evidence type="ECO:0000256" key="9">
    <source>
        <dbReference type="SAM" id="Coils"/>
    </source>
</evidence>
<evidence type="ECO:0000313" key="14">
    <source>
        <dbReference type="Proteomes" id="UP000469185"/>
    </source>
</evidence>
<dbReference type="Gene3D" id="1.20.5.1930">
    <property type="match status" value="1"/>
</dbReference>
<dbReference type="GO" id="GO:0046983">
    <property type="term" value="F:protein dimerization activity"/>
    <property type="evidence" value="ECO:0007669"/>
    <property type="project" value="InterPro"/>
</dbReference>
<gene>
    <name evidence="13" type="ORF">G1H11_03700</name>
</gene>
<keyword evidence="4" id="KW-0808">Transferase</keyword>
<evidence type="ECO:0000256" key="1">
    <source>
        <dbReference type="ARBA" id="ARBA00000085"/>
    </source>
</evidence>
<feature type="transmembrane region" description="Helical" evidence="11">
    <location>
        <begin position="46"/>
        <end position="65"/>
    </location>
</feature>
<evidence type="ECO:0000256" key="10">
    <source>
        <dbReference type="SAM" id="MobiDB-lite"/>
    </source>
</evidence>
<dbReference type="AlphaFoldDB" id="A0A6N9YHI0"/>
<dbReference type="Gene3D" id="3.30.450.40">
    <property type="match status" value="1"/>
</dbReference>
<keyword evidence="7" id="KW-0067">ATP-binding</keyword>
<protein>
    <recommendedName>
        <fullName evidence="2">histidine kinase</fullName>
        <ecNumber evidence="2">2.7.13.3</ecNumber>
    </recommendedName>
</protein>
<keyword evidence="14" id="KW-1185">Reference proteome</keyword>
<evidence type="ECO:0000256" key="6">
    <source>
        <dbReference type="ARBA" id="ARBA00022777"/>
    </source>
</evidence>
<evidence type="ECO:0000256" key="8">
    <source>
        <dbReference type="ARBA" id="ARBA00023012"/>
    </source>
</evidence>
<dbReference type="GO" id="GO:0000155">
    <property type="term" value="F:phosphorelay sensor kinase activity"/>
    <property type="evidence" value="ECO:0007669"/>
    <property type="project" value="InterPro"/>
</dbReference>
<dbReference type="EMBL" id="JAAGOB010000002">
    <property type="protein sequence ID" value="NED94412.1"/>
    <property type="molecule type" value="Genomic_DNA"/>
</dbReference>
<dbReference type="SUPFAM" id="SSF55874">
    <property type="entry name" value="ATPase domain of HSP90 chaperone/DNA topoisomerase II/histidine kinase"/>
    <property type="match status" value="1"/>
</dbReference>
<name>A0A6N9YHI0_9ACTN</name>
<feature type="coiled-coil region" evidence="9">
    <location>
        <begin position="299"/>
        <end position="326"/>
    </location>
</feature>
<keyword evidence="11" id="KW-0812">Transmembrane</keyword>
<evidence type="ECO:0000256" key="2">
    <source>
        <dbReference type="ARBA" id="ARBA00012438"/>
    </source>
</evidence>
<evidence type="ECO:0000256" key="4">
    <source>
        <dbReference type="ARBA" id="ARBA00022679"/>
    </source>
</evidence>
<keyword evidence="9" id="KW-0175">Coiled coil</keyword>
<feature type="domain" description="Histidine kinase/HSP90-like ATPase" evidence="12">
    <location>
        <begin position="430"/>
        <end position="523"/>
    </location>
</feature>
<feature type="transmembrane region" description="Helical" evidence="11">
    <location>
        <begin position="77"/>
        <end position="100"/>
    </location>
</feature>
<keyword evidence="11" id="KW-0472">Membrane</keyword>
<evidence type="ECO:0000256" key="11">
    <source>
        <dbReference type="SAM" id="Phobius"/>
    </source>
</evidence>
<dbReference type="Proteomes" id="UP000469185">
    <property type="component" value="Unassembled WGS sequence"/>
</dbReference>
<dbReference type="CDD" id="cd16917">
    <property type="entry name" value="HATPase_UhpB-NarQ-NarX-like"/>
    <property type="match status" value="1"/>
</dbReference>
<proteinExistence type="predicted"/>
<comment type="catalytic activity">
    <reaction evidence="1">
        <text>ATP + protein L-histidine = ADP + protein N-phospho-L-histidine.</text>
        <dbReference type="EC" id="2.7.13.3"/>
    </reaction>
</comment>
<dbReference type="SMART" id="SM00387">
    <property type="entry name" value="HATPase_c"/>
    <property type="match status" value="1"/>
</dbReference>
<accession>A0A6N9YHI0</accession>
<keyword evidence="3" id="KW-0597">Phosphoprotein</keyword>
<dbReference type="EC" id="2.7.13.3" evidence="2"/>
<dbReference type="Pfam" id="PF07730">
    <property type="entry name" value="HisKA_3"/>
    <property type="match status" value="1"/>
</dbReference>
<keyword evidence="5" id="KW-0547">Nucleotide-binding</keyword>
<dbReference type="GO" id="GO:0016020">
    <property type="term" value="C:membrane"/>
    <property type="evidence" value="ECO:0007669"/>
    <property type="project" value="InterPro"/>
</dbReference>
<evidence type="ECO:0000259" key="12">
    <source>
        <dbReference type="SMART" id="SM00387"/>
    </source>
</evidence>
<dbReference type="SUPFAM" id="SSF55781">
    <property type="entry name" value="GAF domain-like"/>
    <property type="match status" value="1"/>
</dbReference>
<dbReference type="InterPro" id="IPR011712">
    <property type="entry name" value="Sig_transdc_His_kin_sub3_dim/P"/>
</dbReference>
<evidence type="ECO:0000256" key="3">
    <source>
        <dbReference type="ARBA" id="ARBA00022553"/>
    </source>
</evidence>
<comment type="caution">
    <text evidence="13">The sequence shown here is derived from an EMBL/GenBank/DDBJ whole genome shotgun (WGS) entry which is preliminary data.</text>
</comment>
<feature type="transmembrane region" description="Helical" evidence="11">
    <location>
        <begin position="15"/>
        <end position="40"/>
    </location>
</feature>
<dbReference type="Pfam" id="PF02518">
    <property type="entry name" value="HATPase_c"/>
    <property type="match status" value="1"/>
</dbReference>
<dbReference type="InterPro" id="IPR029016">
    <property type="entry name" value="GAF-like_dom_sf"/>
</dbReference>
<evidence type="ECO:0000256" key="7">
    <source>
        <dbReference type="ARBA" id="ARBA00022840"/>
    </source>
</evidence>
<evidence type="ECO:0000313" key="13">
    <source>
        <dbReference type="EMBL" id="NED94412.1"/>
    </source>
</evidence>
<reference evidence="13 14" key="1">
    <citation type="submission" date="2020-02" db="EMBL/GenBank/DDBJ databases">
        <authorList>
            <person name="Li X.-J."/>
            <person name="Feng X.-M."/>
        </authorList>
    </citation>
    <scope>NUCLEOTIDE SEQUENCE [LARGE SCALE GENOMIC DNA]</scope>
    <source>
        <strain evidence="13 14">CGMCC 4.7225</strain>
    </source>
</reference>
<dbReference type="Gene3D" id="3.30.565.10">
    <property type="entry name" value="Histidine kinase-like ATPase, C-terminal domain"/>
    <property type="match status" value="1"/>
</dbReference>
<keyword evidence="6 13" id="KW-0418">Kinase</keyword>
<dbReference type="PANTHER" id="PTHR24421">
    <property type="entry name" value="NITRATE/NITRITE SENSOR PROTEIN NARX-RELATED"/>
    <property type="match status" value="1"/>
</dbReference>
<sequence>MSRIQSERARSRRDVVLWIGWLVLVTVTVAVAVWALRILLDVPERMMPYALGGLLALPFAGAALFSARGRRRAGTVFAPTLVVSGVLLMVLAVYLVVVVGLGDGVEGDEHRILSLSIVAGLISLLLTGPARTRLGELADGVVGARRRPPKTVLETFGTRMSRAVPMDELLLQLTETLRSTMGPVGAEVWTGSDGVLERTVSVPEQPRTRIALSGPELTAVSAARVSGNAWAEVWLPQVLIGRPEGTVLRIAPITHLGRLLGLLTSSRAADSPGFTDEDDRVLTELARQVGLALHNVSLDTALQASLEELRQRNEELQASRARIVSAADASRRQIERDIHDGAQQRLVAIAVKIALARRLVDGSAPQLSAMLDELRGDAQDTLTELRDLAHGIYPPLLREHGLPEALRNAANRSTVPATIENDLERRFGPQLESAVYFCCLEAMQNAGKHAGEGAQLVIRLADKGTTLLFEVADDGLGFDPVAAKDRAGFVNMRDRVGAFGGRLEVESSTGSGTVVRGQLPVPAPDEST</sequence>
<organism evidence="13 14">
    <name type="scientific">Phytoactinopolyspora alkaliphila</name>
    <dbReference type="NCBI Taxonomy" id="1783498"/>
    <lineage>
        <taxon>Bacteria</taxon>
        <taxon>Bacillati</taxon>
        <taxon>Actinomycetota</taxon>
        <taxon>Actinomycetes</taxon>
        <taxon>Jiangellales</taxon>
        <taxon>Jiangellaceae</taxon>
        <taxon>Phytoactinopolyspora</taxon>
    </lineage>
</organism>
<feature type="region of interest" description="Disordered" evidence="10">
    <location>
        <begin position="509"/>
        <end position="528"/>
    </location>
</feature>
<dbReference type="GO" id="GO:0005524">
    <property type="term" value="F:ATP binding"/>
    <property type="evidence" value="ECO:0007669"/>
    <property type="project" value="UniProtKB-KW"/>
</dbReference>
<dbReference type="InterPro" id="IPR003594">
    <property type="entry name" value="HATPase_dom"/>
</dbReference>
<dbReference type="PANTHER" id="PTHR24421:SF10">
    <property type="entry name" value="NITRATE_NITRITE SENSOR PROTEIN NARQ"/>
    <property type="match status" value="1"/>
</dbReference>
<keyword evidence="8" id="KW-0902">Two-component regulatory system</keyword>
<evidence type="ECO:0000256" key="5">
    <source>
        <dbReference type="ARBA" id="ARBA00022741"/>
    </source>
</evidence>